<reference evidence="7 8" key="1">
    <citation type="submission" date="2018-05" db="EMBL/GenBank/DDBJ databases">
        <title>Genomic Encyclopedia of Type Strains, Phase IV (KMG-IV): sequencing the most valuable type-strain genomes for metagenomic binning, comparative biology and taxonomic classification.</title>
        <authorList>
            <person name="Goeker M."/>
        </authorList>
    </citation>
    <scope>NUCLEOTIDE SEQUENCE [LARGE SCALE GENOMIC DNA]</scope>
    <source>
        <strain evidence="7 8">DSM 16097</strain>
    </source>
</reference>
<evidence type="ECO:0000313" key="7">
    <source>
        <dbReference type="EMBL" id="PWK62903.1"/>
    </source>
</evidence>
<dbReference type="PANTHER" id="PTHR46056">
    <property type="entry name" value="LONG-CHAIN-ALCOHOL OXIDASE"/>
    <property type="match status" value="1"/>
</dbReference>
<keyword evidence="2" id="KW-0285">Flavoprotein</keyword>
<dbReference type="GO" id="GO:0050660">
    <property type="term" value="F:flavin adenine dinucleotide binding"/>
    <property type="evidence" value="ECO:0007669"/>
    <property type="project" value="InterPro"/>
</dbReference>
<keyword evidence="8" id="KW-1185">Reference proteome</keyword>
<evidence type="ECO:0000256" key="3">
    <source>
        <dbReference type="ARBA" id="ARBA00022827"/>
    </source>
</evidence>
<feature type="domain" description="Glucose-methanol-choline oxidoreductase C-terminal" evidence="6">
    <location>
        <begin position="391"/>
        <end position="507"/>
    </location>
</feature>
<comment type="similarity">
    <text evidence="1">Belongs to the GMC oxidoreductase family.</text>
</comment>
<dbReference type="InterPro" id="IPR000172">
    <property type="entry name" value="GMC_OxRdtase_N"/>
</dbReference>
<evidence type="ECO:0000259" key="6">
    <source>
        <dbReference type="Pfam" id="PF05199"/>
    </source>
</evidence>
<evidence type="ECO:0000259" key="5">
    <source>
        <dbReference type="Pfam" id="PF00732"/>
    </source>
</evidence>
<evidence type="ECO:0000256" key="4">
    <source>
        <dbReference type="ARBA" id="ARBA00023002"/>
    </source>
</evidence>
<proteinExistence type="inferred from homology"/>
<gene>
    <name evidence="7" type="ORF">C7455_101943</name>
</gene>
<evidence type="ECO:0000256" key="1">
    <source>
        <dbReference type="ARBA" id="ARBA00010790"/>
    </source>
</evidence>
<organism evidence="7 8">
    <name type="scientific">Roseicyclus mahoneyensis</name>
    <dbReference type="NCBI Taxonomy" id="164332"/>
    <lineage>
        <taxon>Bacteria</taxon>
        <taxon>Pseudomonadati</taxon>
        <taxon>Pseudomonadota</taxon>
        <taxon>Alphaproteobacteria</taxon>
        <taxon>Rhodobacterales</taxon>
        <taxon>Roseobacteraceae</taxon>
        <taxon>Roseicyclus</taxon>
    </lineage>
</organism>
<dbReference type="Pfam" id="PF00732">
    <property type="entry name" value="GMC_oxred_N"/>
    <property type="match status" value="1"/>
</dbReference>
<dbReference type="InterPro" id="IPR007867">
    <property type="entry name" value="GMC_OxRtase_C"/>
</dbReference>
<dbReference type="Gene3D" id="3.50.50.60">
    <property type="entry name" value="FAD/NAD(P)-binding domain"/>
    <property type="match status" value="2"/>
</dbReference>
<dbReference type="AlphaFoldDB" id="A0A316H5Q5"/>
<evidence type="ECO:0000313" key="8">
    <source>
        <dbReference type="Proteomes" id="UP000245708"/>
    </source>
</evidence>
<dbReference type="GO" id="GO:0016614">
    <property type="term" value="F:oxidoreductase activity, acting on CH-OH group of donors"/>
    <property type="evidence" value="ECO:0007669"/>
    <property type="project" value="InterPro"/>
</dbReference>
<dbReference type="Pfam" id="PF05199">
    <property type="entry name" value="GMC_oxred_C"/>
    <property type="match status" value="1"/>
</dbReference>
<comment type="caution">
    <text evidence="7">The sequence shown here is derived from an EMBL/GenBank/DDBJ whole genome shotgun (WGS) entry which is preliminary data.</text>
</comment>
<name>A0A316H5Q5_9RHOB</name>
<dbReference type="InterPro" id="IPR036188">
    <property type="entry name" value="FAD/NAD-bd_sf"/>
</dbReference>
<sequence length="523" mass="56931">MAAPFDLNDDGVVVIIGTGAGGGVLANELAQRGVSVVALEAGGRYLPEDYLNDEWDSFGQLAWTDPRTTSGDWRVARDFSGLPAWIVKAVGGTTTHWAGASIRFQPHEWKAATTYGRVQGANLLDWPIDDAEMAPWYELAETKLGVTRTGGREGLPGNNNYKVFEAGARALGYEEVHTGRMAINAADFDGRPACQQTGFCFQGCKWGAKWSAAYTDIPRGEATGNLEVRENAHVARILHDDRGLVTGVEYFDRDGNLQFQRARIVAVAGNSFESPRLLLNSASSMFPDGLANSSGQVGRNYMRHVTGSVYGVFDQPVKMWRGTTMAGIVQDESRHDPSRGFVAGYELETLALGLPFMAAFLDPGGWGREFTSALDSYENMAGMWIVGEDMPQETNRVTLNHAVTDRWGLPVANVHFDDHPNDVAMRNHAYARGQAIYEAVGATRTFPTPPYPSTHNLGTNRMSENPRDGVVNRWGQTHDIANLFVSDGSQFTTGAAENPTLTIVALAIRQADHIARQMSAGAL</sequence>
<dbReference type="EMBL" id="QGGW01000001">
    <property type="protein sequence ID" value="PWK62903.1"/>
    <property type="molecule type" value="Genomic_DNA"/>
</dbReference>
<evidence type="ECO:0000256" key="2">
    <source>
        <dbReference type="ARBA" id="ARBA00022630"/>
    </source>
</evidence>
<dbReference type="PANTHER" id="PTHR46056:SF12">
    <property type="entry name" value="LONG-CHAIN-ALCOHOL OXIDASE"/>
    <property type="match status" value="1"/>
</dbReference>
<keyword evidence="3" id="KW-0274">FAD</keyword>
<keyword evidence="4" id="KW-0560">Oxidoreductase</keyword>
<dbReference type="SUPFAM" id="SSF54373">
    <property type="entry name" value="FAD-linked reductases, C-terminal domain"/>
    <property type="match status" value="1"/>
</dbReference>
<feature type="domain" description="Glucose-methanol-choline oxidoreductase N-terminal" evidence="5">
    <location>
        <begin position="88"/>
        <end position="305"/>
    </location>
</feature>
<accession>A0A316H5Q5</accession>
<dbReference type="RefSeq" id="WP_109665923.1">
    <property type="nucleotide sequence ID" value="NZ_QGGW01000001.1"/>
</dbReference>
<dbReference type="SUPFAM" id="SSF51905">
    <property type="entry name" value="FAD/NAD(P)-binding domain"/>
    <property type="match status" value="1"/>
</dbReference>
<protein>
    <submittedName>
        <fullName evidence="7">Choline dehydrogenase-like flavoprotein</fullName>
    </submittedName>
</protein>
<dbReference type="Proteomes" id="UP000245708">
    <property type="component" value="Unassembled WGS sequence"/>
</dbReference>
<dbReference type="OrthoDB" id="9798604at2"/>